<keyword evidence="4" id="KW-1185">Reference proteome</keyword>
<dbReference type="EMBL" id="ML170182">
    <property type="protein sequence ID" value="TDL21245.1"/>
    <property type="molecule type" value="Genomic_DNA"/>
</dbReference>
<accession>A0A4Y7Q1F3</accession>
<protein>
    <recommendedName>
        <fullName evidence="5">CCHC-type domain-containing protein</fullName>
    </recommendedName>
</protein>
<dbReference type="GO" id="GO:0006397">
    <property type="term" value="P:mRNA processing"/>
    <property type="evidence" value="ECO:0007669"/>
    <property type="project" value="UniProtKB-KW"/>
</dbReference>
<keyword evidence="1" id="KW-0507">mRNA processing</keyword>
<reference evidence="3 4" key="1">
    <citation type="submission" date="2018-06" db="EMBL/GenBank/DDBJ databases">
        <title>A transcriptomic atlas of mushroom development highlights an independent origin of complex multicellularity.</title>
        <authorList>
            <consortium name="DOE Joint Genome Institute"/>
            <person name="Krizsan K."/>
            <person name="Almasi E."/>
            <person name="Merenyi Z."/>
            <person name="Sahu N."/>
            <person name="Viragh M."/>
            <person name="Koszo T."/>
            <person name="Mondo S."/>
            <person name="Kiss B."/>
            <person name="Balint B."/>
            <person name="Kues U."/>
            <person name="Barry K."/>
            <person name="Hegedus J.C."/>
            <person name="Henrissat B."/>
            <person name="Johnson J."/>
            <person name="Lipzen A."/>
            <person name="Ohm R."/>
            <person name="Nagy I."/>
            <person name="Pangilinan J."/>
            <person name="Yan J."/>
            <person name="Xiong Y."/>
            <person name="Grigoriev I.V."/>
            <person name="Hibbett D.S."/>
            <person name="Nagy L.G."/>
        </authorList>
    </citation>
    <scope>NUCLEOTIDE SEQUENCE [LARGE SCALE GENOMIC DNA]</scope>
    <source>
        <strain evidence="3 4">SZMC22713</strain>
    </source>
</reference>
<feature type="region of interest" description="Disordered" evidence="2">
    <location>
        <begin position="47"/>
        <end position="83"/>
    </location>
</feature>
<feature type="region of interest" description="Disordered" evidence="2">
    <location>
        <begin position="95"/>
        <end position="120"/>
    </location>
</feature>
<feature type="compositionally biased region" description="Basic and acidic residues" evidence="2">
    <location>
        <begin position="71"/>
        <end position="83"/>
    </location>
</feature>
<dbReference type="Proteomes" id="UP000294933">
    <property type="component" value="Unassembled WGS sequence"/>
</dbReference>
<evidence type="ECO:0008006" key="5">
    <source>
        <dbReference type="Google" id="ProtNLM"/>
    </source>
</evidence>
<dbReference type="GO" id="GO:0008270">
    <property type="term" value="F:zinc ion binding"/>
    <property type="evidence" value="ECO:0007669"/>
    <property type="project" value="InterPro"/>
</dbReference>
<gene>
    <name evidence="3" type="ORF">BD410DRAFT_790008</name>
</gene>
<dbReference type="GO" id="GO:0003676">
    <property type="term" value="F:nucleic acid binding"/>
    <property type="evidence" value="ECO:0007669"/>
    <property type="project" value="InterPro"/>
</dbReference>
<dbReference type="AlphaFoldDB" id="A0A4Y7Q1F3"/>
<dbReference type="OrthoDB" id="153096at2759"/>
<proteinExistence type="predicted"/>
<evidence type="ECO:0000313" key="3">
    <source>
        <dbReference type="EMBL" id="TDL21245.1"/>
    </source>
</evidence>
<organism evidence="3 4">
    <name type="scientific">Rickenella mellea</name>
    <dbReference type="NCBI Taxonomy" id="50990"/>
    <lineage>
        <taxon>Eukaryota</taxon>
        <taxon>Fungi</taxon>
        <taxon>Dikarya</taxon>
        <taxon>Basidiomycota</taxon>
        <taxon>Agaricomycotina</taxon>
        <taxon>Agaricomycetes</taxon>
        <taxon>Hymenochaetales</taxon>
        <taxon>Rickenellaceae</taxon>
        <taxon>Rickenella</taxon>
    </lineage>
</organism>
<dbReference type="SUPFAM" id="SSF57756">
    <property type="entry name" value="Retrovirus zinc finger-like domains"/>
    <property type="match status" value="1"/>
</dbReference>
<dbReference type="Gene3D" id="4.10.60.10">
    <property type="entry name" value="Zinc finger, CCHC-type"/>
    <property type="match status" value="1"/>
</dbReference>
<name>A0A4Y7Q1F3_9AGAM</name>
<evidence type="ECO:0000256" key="1">
    <source>
        <dbReference type="ARBA" id="ARBA00022664"/>
    </source>
</evidence>
<evidence type="ECO:0000313" key="4">
    <source>
        <dbReference type="Proteomes" id="UP000294933"/>
    </source>
</evidence>
<dbReference type="InterPro" id="IPR036875">
    <property type="entry name" value="Znf_CCHC_sf"/>
</dbReference>
<evidence type="ECO:0000256" key="2">
    <source>
        <dbReference type="SAM" id="MobiDB-lite"/>
    </source>
</evidence>
<sequence>MQEQLAGMGAPLSADDLVTTILASLPSSYGTLLSTVIEEYDRRVVDARKTGGTGENAAMATGSQSRGRGRGGKDRRNQKFDKSKAECFNCNRVGHIVRPSNPRRTSRDHLPPQLRNKKKS</sequence>
<dbReference type="VEuPathDB" id="FungiDB:BD410DRAFT_790008"/>